<name>A0A9W8XCS0_9PLEO</name>
<dbReference type="GO" id="GO:0030245">
    <property type="term" value="P:cellulose catabolic process"/>
    <property type="evidence" value="ECO:0007669"/>
    <property type="project" value="UniProtKB-UniRule"/>
</dbReference>
<dbReference type="OrthoDB" id="6038816at2759"/>
<dbReference type="AlphaFoldDB" id="A0A9W8XCS0"/>
<sequence length="111" mass="12043">MSHTFIFDHQITTPFEYVREVSPVASNPSSQIYDPNTDPESTDLICGRNASLGWSHPKSATVKAGDQVGFFVGVGLTSPPSMYHPGFASAWLSKVEDGGLDEYQGQGKLNH</sequence>
<keyword evidence="1" id="KW-0624">Polysaccharide degradation</keyword>
<dbReference type="InterPro" id="IPR005103">
    <property type="entry name" value="AA9_LPMO"/>
</dbReference>
<comment type="function">
    <text evidence="1">Lytic polysaccharide monooxygenase (LMPO) that depolymerizes crystalline and amorphous polysaccharides via the oxidation of scissile alpha- or beta-(1-4)-glycosidic bonds, yielding C1 and/or C4 oxidation products. Catalysis by LPMOs requires the reduction of the active-site copper from Cu(II) to Cu(I) by a reducing agent and H(2)O(2) or O(2) as a cosubstrate.</text>
</comment>
<comment type="caution">
    <text evidence="3">The sequence shown here is derived from an EMBL/GenBank/DDBJ whole genome shotgun (WGS) entry which is preliminary data.</text>
</comment>
<dbReference type="Pfam" id="PF03443">
    <property type="entry name" value="AA9"/>
    <property type="match status" value="1"/>
</dbReference>
<dbReference type="Gene3D" id="2.70.50.70">
    <property type="match status" value="1"/>
</dbReference>
<comment type="subcellular location">
    <subcellularLocation>
        <location evidence="1">Secreted</location>
    </subcellularLocation>
</comment>
<evidence type="ECO:0000313" key="3">
    <source>
        <dbReference type="EMBL" id="KAJ4347095.1"/>
    </source>
</evidence>
<evidence type="ECO:0000313" key="4">
    <source>
        <dbReference type="Proteomes" id="UP001140513"/>
    </source>
</evidence>
<dbReference type="EC" id="1.14.99.56" evidence="1"/>
<comment type="catalytic activity">
    <reaction evidence="1">
        <text>[(1-&gt;4)-beta-D-glucosyl]n+m + reduced acceptor + O2 = 4-dehydro-beta-D-glucosyl-[(1-&gt;4)-beta-D-glucosyl]n-1 + [(1-&gt;4)-beta-D-glucosyl]m + acceptor + H2O.</text>
        <dbReference type="EC" id="1.14.99.56"/>
    </reaction>
</comment>
<protein>
    <recommendedName>
        <fullName evidence="1">AA9 family lytic polysaccharide monooxygenase</fullName>
        <ecNumber evidence="1">1.14.99.56</ecNumber>
    </recommendedName>
    <alternativeName>
        <fullName evidence="1">Endo-beta-1,4-glucanase</fullName>
    </alternativeName>
    <alternativeName>
        <fullName evidence="1">Glycosyl hydrolase 61 family protein</fullName>
    </alternativeName>
</protein>
<accession>A0A9W8XCS0</accession>
<reference evidence="3" key="1">
    <citation type="submission" date="2022-10" db="EMBL/GenBank/DDBJ databases">
        <title>Tapping the CABI collections for fungal endophytes: first genome assemblies for Collariella, Neodidymelliopsis, Ascochyta clinopodiicola, Didymella pomorum, Didymosphaeria variabile, Neocosmospora piperis and Neocucurbitaria cava.</title>
        <authorList>
            <person name="Hill R."/>
        </authorList>
    </citation>
    <scope>NUCLEOTIDE SEQUENCE</scope>
    <source>
        <strain evidence="3">IMI 356815</strain>
    </source>
</reference>
<dbReference type="EMBL" id="JAPEUX010000008">
    <property type="protein sequence ID" value="KAJ4347095.1"/>
    <property type="molecule type" value="Genomic_DNA"/>
</dbReference>
<gene>
    <name evidence="3" type="ORF">N0V89_011032</name>
</gene>
<keyword evidence="1" id="KW-0119">Carbohydrate metabolism</keyword>
<keyword evidence="1" id="KW-1015">Disulfide bond</keyword>
<proteinExistence type="predicted"/>
<comment type="domain">
    <text evidence="1">Has a modular structure: an endo-beta-1,4-glucanase catalytic module at the N-terminus, a linker rich in serines and threonines, and a C-terminal carbohydrate-binding module (CBM).</text>
</comment>
<feature type="domain" description="Auxiliary Activity family 9 catalytic" evidence="2">
    <location>
        <begin position="27"/>
        <end position="107"/>
    </location>
</feature>
<evidence type="ECO:0000259" key="2">
    <source>
        <dbReference type="Pfam" id="PF03443"/>
    </source>
</evidence>
<dbReference type="GO" id="GO:0008810">
    <property type="term" value="F:cellulase activity"/>
    <property type="evidence" value="ECO:0007669"/>
    <property type="project" value="UniProtKB-UniRule"/>
</dbReference>
<keyword evidence="1" id="KW-0136">Cellulose degradation</keyword>
<organism evidence="3 4">
    <name type="scientific">Didymosphaeria variabile</name>
    <dbReference type="NCBI Taxonomy" id="1932322"/>
    <lineage>
        <taxon>Eukaryota</taxon>
        <taxon>Fungi</taxon>
        <taxon>Dikarya</taxon>
        <taxon>Ascomycota</taxon>
        <taxon>Pezizomycotina</taxon>
        <taxon>Dothideomycetes</taxon>
        <taxon>Pleosporomycetidae</taxon>
        <taxon>Pleosporales</taxon>
        <taxon>Massarineae</taxon>
        <taxon>Didymosphaeriaceae</taxon>
        <taxon>Didymosphaeria</taxon>
    </lineage>
</organism>
<keyword evidence="1" id="KW-0964">Secreted</keyword>
<dbReference type="RefSeq" id="XP_056066895.1">
    <property type="nucleotide sequence ID" value="XM_056219768.1"/>
</dbReference>
<dbReference type="GO" id="GO:0030248">
    <property type="term" value="F:cellulose binding"/>
    <property type="evidence" value="ECO:0007669"/>
    <property type="project" value="UniProtKB-UniRule"/>
</dbReference>
<dbReference type="GeneID" id="80914562"/>
<dbReference type="GO" id="GO:0005576">
    <property type="term" value="C:extracellular region"/>
    <property type="evidence" value="ECO:0007669"/>
    <property type="project" value="UniProtKB-SubCell"/>
</dbReference>
<evidence type="ECO:0000256" key="1">
    <source>
        <dbReference type="RuleBase" id="RU368122"/>
    </source>
</evidence>
<keyword evidence="4" id="KW-1185">Reference proteome</keyword>
<dbReference type="Proteomes" id="UP001140513">
    <property type="component" value="Unassembled WGS sequence"/>
</dbReference>